<keyword evidence="2" id="KW-0520">NAD</keyword>
<dbReference type="InterPro" id="IPR013328">
    <property type="entry name" value="6PGD_dom2"/>
</dbReference>
<dbReference type="SUPFAM" id="SSF51735">
    <property type="entry name" value="NAD(P)-binding Rossmann-fold domains"/>
    <property type="match status" value="1"/>
</dbReference>
<keyword evidence="7" id="KW-1185">Reference proteome</keyword>
<dbReference type="RefSeq" id="WP_114771773.1">
    <property type="nucleotide sequence ID" value="NZ_QQBB01000008.1"/>
</dbReference>
<dbReference type="GO" id="GO:0051287">
    <property type="term" value="F:NAD binding"/>
    <property type="evidence" value="ECO:0007669"/>
    <property type="project" value="InterPro"/>
</dbReference>
<dbReference type="PANTHER" id="PTHR43580">
    <property type="entry name" value="OXIDOREDUCTASE GLYR1-RELATED"/>
    <property type="match status" value="1"/>
</dbReference>
<evidence type="ECO:0000256" key="2">
    <source>
        <dbReference type="ARBA" id="ARBA00023027"/>
    </source>
</evidence>
<dbReference type="PIRSF" id="PIRSF000103">
    <property type="entry name" value="HIBADH"/>
    <property type="match status" value="1"/>
</dbReference>
<feature type="domain" description="3-hydroxyisobutyrate dehydrogenase-like NAD-binding" evidence="5">
    <location>
        <begin position="164"/>
        <end position="285"/>
    </location>
</feature>
<dbReference type="SUPFAM" id="SSF48179">
    <property type="entry name" value="6-phosphogluconate dehydrogenase C-terminal domain-like"/>
    <property type="match status" value="1"/>
</dbReference>
<dbReference type="Pfam" id="PF14833">
    <property type="entry name" value="NAD_binding_11"/>
    <property type="match status" value="1"/>
</dbReference>
<dbReference type="PANTHER" id="PTHR43580:SF2">
    <property type="entry name" value="CYTOKINE-LIKE NUCLEAR FACTOR N-PAC"/>
    <property type="match status" value="1"/>
</dbReference>
<dbReference type="Proteomes" id="UP000254925">
    <property type="component" value="Unassembled WGS sequence"/>
</dbReference>
<dbReference type="InterPro" id="IPR036291">
    <property type="entry name" value="NAD(P)-bd_dom_sf"/>
</dbReference>
<dbReference type="Gene3D" id="3.40.50.720">
    <property type="entry name" value="NAD(P)-binding Rossmann-like Domain"/>
    <property type="match status" value="1"/>
</dbReference>
<feature type="domain" description="6-phosphogluconate dehydrogenase NADP-binding" evidence="4">
    <location>
        <begin position="2"/>
        <end position="161"/>
    </location>
</feature>
<dbReference type="InterPro" id="IPR029154">
    <property type="entry name" value="HIBADH-like_NADP-bd"/>
</dbReference>
<keyword evidence="1" id="KW-0560">Oxidoreductase</keyword>
<sequence length="295" mass="31163">MKIGIAGLGRMGTAIAERLLEVGRDVVVWNRSPEKLAPVAAAGAEQASDPAELAKKVDVIITILTDADAIDAVYRGPGGLLSAGLANKLVIDMSTVRPETEIKLAVDVRKAGAAFVECPVGGTTGPARTGKLIGLIGGEKQDIARASPILEQLCRRLDHVGPIGAGASMKLAINLPLLVFYQALGEAYSLCRHIGLDPSAMMDIFADSSGGANVLKVRSRAIAQALTGEEFIAPSFDIDSIRKDLRTMLAEAEMRGIELPLVERTLAIYDEASRSGWGQRDGSSIPAYWATRSSD</sequence>
<dbReference type="InterPro" id="IPR008927">
    <property type="entry name" value="6-PGluconate_DH-like_C_sf"/>
</dbReference>
<evidence type="ECO:0000313" key="6">
    <source>
        <dbReference type="EMBL" id="RDI56802.1"/>
    </source>
</evidence>
<accession>A0A370HGM0</accession>
<organism evidence="6 7">
    <name type="scientific">Microvirga subterranea</name>
    <dbReference type="NCBI Taxonomy" id="186651"/>
    <lineage>
        <taxon>Bacteria</taxon>
        <taxon>Pseudomonadati</taxon>
        <taxon>Pseudomonadota</taxon>
        <taxon>Alphaproteobacteria</taxon>
        <taxon>Hyphomicrobiales</taxon>
        <taxon>Methylobacteriaceae</taxon>
        <taxon>Microvirga</taxon>
    </lineage>
</organism>
<dbReference type="Gene3D" id="1.10.1040.10">
    <property type="entry name" value="N-(1-d-carboxylethyl)-l-norvaline Dehydrogenase, domain 2"/>
    <property type="match status" value="1"/>
</dbReference>
<dbReference type="InterPro" id="IPR015815">
    <property type="entry name" value="HIBADH-related"/>
</dbReference>
<dbReference type="Pfam" id="PF03446">
    <property type="entry name" value="NAD_binding_2"/>
    <property type="match status" value="1"/>
</dbReference>
<protein>
    <submittedName>
        <fullName evidence="6">3-hydroxyisobutyrate dehydrogenase</fullName>
    </submittedName>
</protein>
<feature type="active site" evidence="3">
    <location>
        <position position="170"/>
    </location>
</feature>
<dbReference type="InterPro" id="IPR051265">
    <property type="entry name" value="HIBADH-related_NP60_sf"/>
</dbReference>
<evidence type="ECO:0000313" key="7">
    <source>
        <dbReference type="Proteomes" id="UP000254925"/>
    </source>
</evidence>
<dbReference type="EMBL" id="QQBB01000008">
    <property type="protein sequence ID" value="RDI56802.1"/>
    <property type="molecule type" value="Genomic_DNA"/>
</dbReference>
<dbReference type="InterPro" id="IPR006115">
    <property type="entry name" value="6PGDH_NADP-bd"/>
</dbReference>
<gene>
    <name evidence="6" type="ORF">DES45_108151</name>
</gene>
<dbReference type="GO" id="GO:0050661">
    <property type="term" value="F:NADP binding"/>
    <property type="evidence" value="ECO:0007669"/>
    <property type="project" value="InterPro"/>
</dbReference>
<reference evidence="6 7" key="1">
    <citation type="submission" date="2018-07" db="EMBL/GenBank/DDBJ databases">
        <title>Genomic Encyclopedia of Type Strains, Phase IV (KMG-IV): sequencing the most valuable type-strain genomes for metagenomic binning, comparative biology and taxonomic classification.</title>
        <authorList>
            <person name="Goeker M."/>
        </authorList>
    </citation>
    <scope>NUCLEOTIDE SEQUENCE [LARGE SCALE GENOMIC DNA]</scope>
    <source>
        <strain evidence="6 7">DSM 14364</strain>
    </source>
</reference>
<evidence type="ECO:0000259" key="4">
    <source>
        <dbReference type="Pfam" id="PF03446"/>
    </source>
</evidence>
<name>A0A370HGM0_9HYPH</name>
<evidence type="ECO:0000256" key="3">
    <source>
        <dbReference type="PIRSR" id="PIRSR000103-1"/>
    </source>
</evidence>
<dbReference type="OrthoDB" id="9812907at2"/>
<dbReference type="AlphaFoldDB" id="A0A370HGM0"/>
<proteinExistence type="predicted"/>
<evidence type="ECO:0000256" key="1">
    <source>
        <dbReference type="ARBA" id="ARBA00023002"/>
    </source>
</evidence>
<comment type="caution">
    <text evidence="6">The sequence shown here is derived from an EMBL/GenBank/DDBJ whole genome shotgun (WGS) entry which is preliminary data.</text>
</comment>
<dbReference type="GO" id="GO:0016491">
    <property type="term" value="F:oxidoreductase activity"/>
    <property type="evidence" value="ECO:0007669"/>
    <property type="project" value="UniProtKB-KW"/>
</dbReference>
<evidence type="ECO:0000259" key="5">
    <source>
        <dbReference type="Pfam" id="PF14833"/>
    </source>
</evidence>